<dbReference type="Gene3D" id="3.40.50.300">
    <property type="entry name" value="P-loop containing nucleotide triphosphate hydrolases"/>
    <property type="match status" value="2"/>
</dbReference>
<dbReference type="InterPro" id="IPR036277">
    <property type="entry name" value="SMC_hinge_sf"/>
</dbReference>
<dbReference type="InterPro" id="IPR003395">
    <property type="entry name" value="RecF/RecN/SMC_N"/>
</dbReference>
<evidence type="ECO:0000256" key="7">
    <source>
        <dbReference type="ARBA" id="ARBA00023054"/>
    </source>
</evidence>
<keyword evidence="4" id="KW-0547">Nucleotide-binding</keyword>
<dbReference type="InterPro" id="IPR024704">
    <property type="entry name" value="SMC"/>
</dbReference>
<evidence type="ECO:0000256" key="4">
    <source>
        <dbReference type="ARBA" id="ARBA00022741"/>
    </source>
</evidence>
<keyword evidence="5" id="KW-0498">Mitosis</keyword>
<keyword evidence="6" id="KW-0067">ATP-binding</keyword>
<keyword evidence="8" id="KW-0226">DNA condensation</keyword>
<dbReference type="GO" id="GO:0005634">
    <property type="term" value="C:nucleus"/>
    <property type="evidence" value="ECO:0007669"/>
    <property type="project" value="UniProtKB-SubCell"/>
</dbReference>
<feature type="compositionally biased region" description="Basic and acidic residues" evidence="13">
    <location>
        <begin position="1153"/>
        <end position="1165"/>
    </location>
</feature>
<protein>
    <recommendedName>
        <fullName evidence="11">Structural maintenance of chromosomes protein</fullName>
    </recommendedName>
</protein>
<dbReference type="GO" id="GO:0005524">
    <property type="term" value="F:ATP binding"/>
    <property type="evidence" value="ECO:0007669"/>
    <property type="project" value="UniProtKB-KW"/>
</dbReference>
<feature type="region of interest" description="Disordered" evidence="13">
    <location>
        <begin position="1068"/>
        <end position="1186"/>
    </location>
</feature>
<dbReference type="GO" id="GO:0016887">
    <property type="term" value="F:ATP hydrolysis activity"/>
    <property type="evidence" value="ECO:0007669"/>
    <property type="project" value="InterPro"/>
</dbReference>
<evidence type="ECO:0000256" key="10">
    <source>
        <dbReference type="ARBA" id="ARBA00023306"/>
    </source>
</evidence>
<comment type="subcellular location">
    <subcellularLocation>
        <location evidence="1 11">Nucleus</location>
    </subcellularLocation>
</comment>
<dbReference type="PIRSF" id="PIRSF005719">
    <property type="entry name" value="SMC"/>
    <property type="match status" value="1"/>
</dbReference>
<comment type="similarity">
    <text evidence="2">Belongs to the SMC family. SMC4 subfamily.</text>
</comment>
<dbReference type="VEuPathDB" id="PlasmoDB:PRELSG_1023400"/>
<dbReference type="Gene3D" id="1.20.1060.20">
    <property type="match status" value="1"/>
</dbReference>
<dbReference type="EMBL" id="LN835305">
    <property type="protein sequence ID" value="CRH00578.1"/>
    <property type="molecule type" value="Genomic_DNA"/>
</dbReference>
<evidence type="ECO:0000256" key="12">
    <source>
        <dbReference type="SAM" id="Coils"/>
    </source>
</evidence>
<evidence type="ECO:0000256" key="5">
    <source>
        <dbReference type="ARBA" id="ARBA00022776"/>
    </source>
</evidence>
<proteinExistence type="inferred from homology"/>
<feature type="coiled-coil region" evidence="12">
    <location>
        <begin position="539"/>
        <end position="580"/>
    </location>
</feature>
<evidence type="ECO:0000256" key="8">
    <source>
        <dbReference type="ARBA" id="ARBA00023067"/>
    </source>
</evidence>
<dbReference type="PANTHER" id="PTHR18937">
    <property type="entry name" value="STRUCTURAL MAINTENANCE OF CHROMOSOMES SMC FAMILY MEMBER"/>
    <property type="match status" value="1"/>
</dbReference>
<dbReference type="OrthoDB" id="5575062at2759"/>
<dbReference type="Pfam" id="PF06470">
    <property type="entry name" value="SMC_hinge"/>
    <property type="match status" value="1"/>
</dbReference>
<dbReference type="SMART" id="SM00968">
    <property type="entry name" value="SMC_hinge"/>
    <property type="match status" value="1"/>
</dbReference>
<evidence type="ECO:0000259" key="14">
    <source>
        <dbReference type="SMART" id="SM00968"/>
    </source>
</evidence>
<dbReference type="Proteomes" id="UP000220158">
    <property type="component" value="Chromosome 10"/>
</dbReference>
<dbReference type="InterPro" id="IPR027417">
    <property type="entry name" value="P-loop_NTPase"/>
</dbReference>
<keyword evidence="3" id="KW-0132">Cell division</keyword>
<dbReference type="PANTHER" id="PTHR18937:SF172">
    <property type="entry name" value="STRUCTURAL MAINTENANCE OF CHROMOSOMES PROTEIN"/>
    <property type="match status" value="1"/>
</dbReference>
<keyword evidence="16" id="KW-1185">Reference proteome</keyword>
<organism evidence="15 16">
    <name type="scientific">Plasmodium relictum</name>
    <dbReference type="NCBI Taxonomy" id="85471"/>
    <lineage>
        <taxon>Eukaryota</taxon>
        <taxon>Sar</taxon>
        <taxon>Alveolata</taxon>
        <taxon>Apicomplexa</taxon>
        <taxon>Aconoidasida</taxon>
        <taxon>Haemosporida</taxon>
        <taxon>Plasmodiidae</taxon>
        <taxon>Plasmodium</taxon>
        <taxon>Plasmodium (Haemamoeba)</taxon>
    </lineage>
</organism>
<evidence type="ECO:0000256" key="13">
    <source>
        <dbReference type="SAM" id="MobiDB-lite"/>
    </source>
</evidence>
<evidence type="ECO:0000256" key="9">
    <source>
        <dbReference type="ARBA" id="ARBA00023242"/>
    </source>
</evidence>
<feature type="domain" description="SMC hinge" evidence="14">
    <location>
        <begin position="603"/>
        <end position="725"/>
    </location>
</feature>
<accession>A0A1J1HAW1</accession>
<dbReference type="SUPFAM" id="SSF52540">
    <property type="entry name" value="P-loop containing nucleoside triphosphate hydrolases"/>
    <property type="match status" value="1"/>
</dbReference>
<gene>
    <name evidence="15" type="ORF">PRELSG_1023400</name>
</gene>
<dbReference type="SUPFAM" id="SSF75553">
    <property type="entry name" value="Smc hinge domain"/>
    <property type="match status" value="1"/>
</dbReference>
<dbReference type="GO" id="GO:0051301">
    <property type="term" value="P:cell division"/>
    <property type="evidence" value="ECO:0007669"/>
    <property type="project" value="UniProtKB-KW"/>
</dbReference>
<dbReference type="FunFam" id="3.40.50.300:FF:000481">
    <property type="entry name" value="Structural maintenance of chromosomes 4"/>
    <property type="match status" value="1"/>
</dbReference>
<evidence type="ECO:0000256" key="3">
    <source>
        <dbReference type="ARBA" id="ARBA00022618"/>
    </source>
</evidence>
<evidence type="ECO:0000256" key="2">
    <source>
        <dbReference type="ARBA" id="ARBA00006005"/>
    </source>
</evidence>
<evidence type="ECO:0000256" key="6">
    <source>
        <dbReference type="ARBA" id="ARBA00022840"/>
    </source>
</evidence>
<evidence type="ECO:0000256" key="1">
    <source>
        <dbReference type="ARBA" id="ARBA00004123"/>
    </source>
</evidence>
<dbReference type="Gene3D" id="3.30.70.1620">
    <property type="match status" value="1"/>
</dbReference>
<feature type="coiled-coil region" evidence="12">
    <location>
        <begin position="323"/>
        <end position="392"/>
    </location>
</feature>
<keyword evidence="10" id="KW-0131">Cell cycle</keyword>
<dbReference type="GO" id="GO:0007076">
    <property type="term" value="P:mitotic chromosome condensation"/>
    <property type="evidence" value="ECO:0007669"/>
    <property type="project" value="TreeGrafter"/>
</dbReference>
<feature type="coiled-coil region" evidence="12">
    <location>
        <begin position="772"/>
        <end position="1040"/>
    </location>
</feature>
<dbReference type="KEGG" id="prel:PRELSG_1023400"/>
<name>A0A1J1HAW1_PLARL</name>
<reference evidence="15 16" key="1">
    <citation type="submission" date="2015-04" db="EMBL/GenBank/DDBJ databases">
        <authorList>
            <consortium name="Pathogen Informatics"/>
        </authorList>
    </citation>
    <scope>NUCLEOTIDE SEQUENCE [LARGE SCALE GENOMIC DNA]</scope>
    <source>
        <strain evidence="15 16">SGS1</strain>
    </source>
</reference>
<feature type="compositionally biased region" description="Basic and acidic residues" evidence="13">
    <location>
        <begin position="1070"/>
        <end position="1091"/>
    </location>
</feature>
<dbReference type="Pfam" id="PF02463">
    <property type="entry name" value="SMC_N"/>
    <property type="match status" value="2"/>
</dbReference>
<sequence>MKDDRKLNENIYINEEQKDDLKILSILNTEEKENELCKIEKKGENENVLSIDNIKKCSKRIIIEKLVLENFKSYSGIKIIGPFYKKFSCIVGPNGSGKSNIIDAMLFVFGRRAKKIRQNKLSDLIHNSKYSMNNNYTKVSIYFKTINEDDDDEYEKEIDYENTYDNEKNYDNFIISREATIDNQSKYRINDKVVNQKEVVDLLYKKGIDLNNNRFLILQGEVEQIAQMNPKGNKHEEGLLEYLEDIIGTNIYIEKINENFEKLEKSEEIYHEKVNRLKHVYNELKELSSPKKEAKYYICLQKYTYKLYVIIYKKDQYESRKVIHNKEKELQSYIEKRDNHNNEYKNLLEERKNMNIALSNLENEEEDIIRKKNKADNEFKKLTTEDENIKKELLVIVEKMQNLYVKREELKEKKIPQYKKIIEEKQKILSEIKKNKLPKLEKELEICEEELEKYNEEIKHETDKINTIYSNEEKKLAPLQNSYDILIKSISECTNKCNIIEKKQKEYLSHIENLKYLQSKILNELKEKDIQSKHMIKLDEEKKKVLKEKQNDLNQLEKNIEKLNDKLIQENVKYESIKKEVITDKTKSKLHEFIYNLKKTKIKGIHGMLGDLGYIDKKYEKAFIIAGNNCSDFIVVENPNDAVMLFEEVRKENLGRVNVLSLSILEKNLLNVMIKNEENYKPILPNVHRLIDFIKFKNEKYKICFYFALKETLLANNLDEAHVIGYSHKRRVVTLGGELIENDGRICGGGIDKYLKGNTSGIKTSEYDENDLLTSEKIIKELNKNLEEKRKQKNILVSDIKDLNIFIEDNECKLEIAKKRIDNYKKQLKDIDDQLQNSETPELTKEEEKELKSLKELIEEKNNEKSKIEIVLKAQENKVKKYHEELQNVGGEKKKHLRSKYINSERQLNILKDEIEKHNNEEVNALANLEKSDKDIVKFTEEIEEYEANEKELENELKNIETKGCEVYEEIEKLTQNLNELQIKIEENQKKKQQIDESISKKDLENVDILYKIEHIEKEIEQLKTKNKHYELKINEYMELIKESDKIIQENLICDIRRNELLKKKKKKKEEKGENKGETKENEEEKDRDSEKDDEEEEDEEDEEDEEEEDEEDEEDEEEDEEDEEEEDEEDEEDEENKEDDNINSNKNENNGEDYKVLCDINSEHSKKRKLSDNNSSKISKEKKKKKKKLEDDDELRALEDIFCDNKEFNEIENEYDNINLGDEELELLNKKDIESKLENKLHILEKKAPNLKIFQDYNLKLYDYKKRRKDVNKAKKEKDKIKKVYDTLCNKRREEFLKAFNIISVKLKEMYQMIAIGGDAELEIIDSSEIFNEGILFSVRPPKKSWKHIQNLSGGEKTLSSLALVFALHYFKPNPIYFMDEIDAALDFKNVSIISHYIKTKTSDAQFIVISLRNQMFELCDRMIGIYKTNDITKCITLNPNKFQEEKKY</sequence>
<evidence type="ECO:0000256" key="11">
    <source>
        <dbReference type="PIRNR" id="PIRNR005719"/>
    </source>
</evidence>
<keyword evidence="9 11" id="KW-0539">Nucleus</keyword>
<evidence type="ECO:0000313" key="15">
    <source>
        <dbReference type="EMBL" id="CRH00578.1"/>
    </source>
</evidence>
<evidence type="ECO:0000313" key="16">
    <source>
        <dbReference type="Proteomes" id="UP000220158"/>
    </source>
</evidence>
<feature type="compositionally biased region" description="Acidic residues" evidence="13">
    <location>
        <begin position="1092"/>
        <end position="1139"/>
    </location>
</feature>
<dbReference type="GeneID" id="39736701"/>
<dbReference type="InterPro" id="IPR010935">
    <property type="entry name" value="SMC_hinge"/>
</dbReference>
<dbReference type="OMA" id="CPALDNM"/>
<feature type="coiled-coil region" evidence="12">
    <location>
        <begin position="430"/>
        <end position="471"/>
    </location>
</feature>
<dbReference type="RefSeq" id="XP_028533581.1">
    <property type="nucleotide sequence ID" value="XM_028677164.1"/>
</dbReference>
<keyword evidence="7 12" id="KW-0175">Coiled coil</keyword>
<dbReference type="GO" id="GO:0000796">
    <property type="term" value="C:condensin complex"/>
    <property type="evidence" value="ECO:0007669"/>
    <property type="project" value="TreeGrafter"/>
</dbReference>